<proteinExistence type="predicted"/>
<comment type="caution">
    <text evidence="1">The sequence shown here is derived from an EMBL/GenBank/DDBJ whole genome shotgun (WGS) entry which is preliminary data.</text>
</comment>
<dbReference type="RefSeq" id="WP_171189230.1">
    <property type="nucleotide sequence ID" value="NZ_WTPX01000140.1"/>
</dbReference>
<dbReference type="Pfam" id="PF14136">
    <property type="entry name" value="DUF4303"/>
    <property type="match status" value="1"/>
</dbReference>
<protein>
    <recommendedName>
        <fullName evidence="3">DUF4303 domain-containing protein</fullName>
    </recommendedName>
</protein>
<dbReference type="EMBL" id="WTPX01000140">
    <property type="protein sequence ID" value="NNJ27323.1"/>
    <property type="molecule type" value="Genomic_DNA"/>
</dbReference>
<evidence type="ECO:0008006" key="3">
    <source>
        <dbReference type="Google" id="ProtNLM"/>
    </source>
</evidence>
<sequence>MKSPFSDEVQSLASVFQDDLRKHLIEVRSDPDVYGYAIIFGDQGADQAGAVAAFSRHEDLAEFDDDYRDEAKFNPDEWQRRSFDAFPKFRERFQVLLKDFQQTSPDWDEERRLIDELRRMYLRVAEAVVEEGGFGHLSYRVLWTPGSSHPILAESARRLNSPEVRAAAQCIFDEDLG</sequence>
<gene>
    <name evidence="1" type="ORF">LzC2_34250</name>
</gene>
<reference evidence="1 2" key="1">
    <citation type="journal article" date="2020" name="Syst. Appl. Microbiol.">
        <title>Alienimonas chondri sp. nov., a novel planctomycete isolated from the biofilm of the red alga Chondrus crispus.</title>
        <authorList>
            <person name="Vitorino I."/>
            <person name="Albuquerque L."/>
            <person name="Wiegand S."/>
            <person name="Kallscheuer N."/>
            <person name="da Costa M.S."/>
            <person name="Lobo-da-Cunha A."/>
            <person name="Jogler C."/>
            <person name="Lage O.M."/>
        </authorList>
    </citation>
    <scope>NUCLEOTIDE SEQUENCE [LARGE SCALE GENOMIC DNA]</scope>
    <source>
        <strain evidence="1 2">LzC2</strain>
    </source>
</reference>
<evidence type="ECO:0000313" key="1">
    <source>
        <dbReference type="EMBL" id="NNJ27323.1"/>
    </source>
</evidence>
<dbReference type="InterPro" id="IPR025409">
    <property type="entry name" value="DUF4303"/>
</dbReference>
<name>A0ABX1VJ69_9PLAN</name>
<dbReference type="Proteomes" id="UP000609651">
    <property type="component" value="Unassembled WGS sequence"/>
</dbReference>
<evidence type="ECO:0000313" key="2">
    <source>
        <dbReference type="Proteomes" id="UP000609651"/>
    </source>
</evidence>
<accession>A0ABX1VJ69</accession>
<organism evidence="1 2">
    <name type="scientific">Alienimonas chondri</name>
    <dbReference type="NCBI Taxonomy" id="2681879"/>
    <lineage>
        <taxon>Bacteria</taxon>
        <taxon>Pseudomonadati</taxon>
        <taxon>Planctomycetota</taxon>
        <taxon>Planctomycetia</taxon>
        <taxon>Planctomycetales</taxon>
        <taxon>Planctomycetaceae</taxon>
        <taxon>Alienimonas</taxon>
    </lineage>
</organism>
<keyword evidence="2" id="KW-1185">Reference proteome</keyword>